<feature type="repeat" description="TPR" evidence="3">
    <location>
        <begin position="94"/>
        <end position="127"/>
    </location>
</feature>
<dbReference type="InterPro" id="IPR013105">
    <property type="entry name" value="TPR_2"/>
</dbReference>
<keyword evidence="6" id="KW-1185">Reference proteome</keyword>
<dbReference type="KEGG" id="lmat:92513965"/>
<dbReference type="Pfam" id="PF00515">
    <property type="entry name" value="TPR_1"/>
    <property type="match status" value="2"/>
</dbReference>
<feature type="region of interest" description="Disordered" evidence="4">
    <location>
        <begin position="214"/>
        <end position="247"/>
    </location>
</feature>
<reference evidence="6" key="2">
    <citation type="journal article" date="2021" name="Sci. Data">
        <title>Chromosome-scale genome sequencing, assembly and annotation of six genomes from subfamily Leishmaniinae.</title>
        <authorList>
            <person name="Almutairi H."/>
            <person name="Urbaniak M.D."/>
            <person name="Bates M.D."/>
            <person name="Jariyapan N."/>
            <person name="Kwakye-Nuako G."/>
            <person name="Thomaz Soccol V."/>
            <person name="Al-Salem W.S."/>
            <person name="Dillon R.J."/>
            <person name="Bates P.A."/>
            <person name="Gatherer D."/>
        </authorList>
    </citation>
    <scope>NUCLEOTIDE SEQUENCE [LARGE SCALE GENOMIC DNA]</scope>
</reference>
<feature type="repeat" description="TPR" evidence="3">
    <location>
        <begin position="580"/>
        <end position="613"/>
    </location>
</feature>
<dbReference type="EMBL" id="JAFEUZ010000030">
    <property type="protein sequence ID" value="KAG5472521.1"/>
    <property type="molecule type" value="Genomic_DNA"/>
</dbReference>
<organism evidence="5 6">
    <name type="scientific">Leishmania martiniquensis</name>
    <dbReference type="NCBI Taxonomy" id="1580590"/>
    <lineage>
        <taxon>Eukaryota</taxon>
        <taxon>Discoba</taxon>
        <taxon>Euglenozoa</taxon>
        <taxon>Kinetoplastea</taxon>
        <taxon>Metakinetoplastina</taxon>
        <taxon>Trypanosomatida</taxon>
        <taxon>Trypanosomatidae</taxon>
        <taxon>Leishmaniinae</taxon>
        <taxon>Leishmania</taxon>
    </lineage>
</organism>
<dbReference type="Pfam" id="PF13181">
    <property type="entry name" value="TPR_8"/>
    <property type="match status" value="2"/>
</dbReference>
<dbReference type="InterPro" id="IPR019734">
    <property type="entry name" value="TPR_rpt"/>
</dbReference>
<feature type="repeat" description="TPR" evidence="3">
    <location>
        <begin position="512"/>
        <end position="545"/>
    </location>
</feature>
<dbReference type="Gene3D" id="1.25.40.10">
    <property type="entry name" value="Tetratricopeptide repeat domain"/>
    <property type="match status" value="6"/>
</dbReference>
<feature type="repeat" description="TPR" evidence="3">
    <location>
        <begin position="751"/>
        <end position="784"/>
    </location>
</feature>
<evidence type="ECO:0000256" key="4">
    <source>
        <dbReference type="SAM" id="MobiDB-lite"/>
    </source>
</evidence>
<dbReference type="PROSITE" id="PS50005">
    <property type="entry name" value="TPR"/>
    <property type="match status" value="13"/>
</dbReference>
<name>A0A836KFV5_9TRYP</name>
<dbReference type="OrthoDB" id="1926212at2759"/>
<dbReference type="Proteomes" id="UP000673552">
    <property type="component" value="Unassembled WGS sequence"/>
</dbReference>
<dbReference type="GeneID" id="92513965"/>
<feature type="repeat" description="TPR" evidence="3">
    <location>
        <begin position="478"/>
        <end position="511"/>
    </location>
</feature>
<evidence type="ECO:0000256" key="1">
    <source>
        <dbReference type="ARBA" id="ARBA00022737"/>
    </source>
</evidence>
<dbReference type="Pfam" id="PF13432">
    <property type="entry name" value="TPR_16"/>
    <property type="match status" value="4"/>
</dbReference>
<sequence>MHASTLLLAGVRTTPPHITVRHYSPRVPPEDAVAHYTDALQRGTETRLTRLLRAKACVQLHDYASALTDLEEWIQNAVGAADGIHGDLAADRVTEALFYRGVCRARLSQVQGAVEDFTEVLQRQPGHRRAQYERAACYARLDDFIKAIAEYEAALQLDEVGREKESLLRYREQHRYAERRQPRQMRAAASRSGLASLPLCTIAAWPPSTAISAPLPPVSTPASKDAQCADKRLSPGETSQRSPFSERCAVASSSRRASVDEVSDSCATAVSLSECTLPVLGPDVASLSAALGRRNSQWRADHESLTVVSSSTEVSPEGTAMSADEAAQGVSGAGKYETTASYSPCCENPENESAMLTAMDPTCISSSTTSKEDVWPPDNEVEAEAWQQQQSEGSRPDAHGATVGPPLCNANYFYQRGLQHRRRGELEAAIDMYTKALELAPTHFKALFNRAFCEDKRMNYTRAIDDYTAALRLDPCNPFTHYNLGISYERIGNYSSAVQAFTRAIELDGRHPDFFHNRGLTQRKQGDHAAAIADYTTAISLDSNHFKSHYNRACCLSRLGRYEEAVAGYTAALQIDSDSSSAYHNRGAALEKLGKLEETIEDYDRALELDPKLTFSLNARGLVYDKLQRYNEALADFTEAIRLDQRNPAWRHNRGCTYRNMGELELAIADYSASIELAPHSYTAYNSRAFAFRKLGRYEEAIEDYTKALHEHPGVVTRVLNNRAYCFARLNFFEDAIRDYSEVLATDPADAHALYNRGICFEKSGKYNAAVNDLTRVIWAAPEASSTANAYYSRGTSRLQLRQVQQATEDLEQALKLDLMGCGLIGEARDAFQVEHPAWRLLQGLRRP</sequence>
<dbReference type="InterPro" id="IPR050498">
    <property type="entry name" value="Ycf3"/>
</dbReference>
<dbReference type="SUPFAM" id="SSF48452">
    <property type="entry name" value="TPR-like"/>
    <property type="match status" value="3"/>
</dbReference>
<feature type="region of interest" description="Disordered" evidence="4">
    <location>
        <begin position="381"/>
        <end position="401"/>
    </location>
</feature>
<reference evidence="6" key="1">
    <citation type="journal article" date="2021" name="Microbiol. Resour. Announc.">
        <title>LGAAP: Leishmaniinae Genome Assembly and Annotation Pipeline.</title>
        <authorList>
            <person name="Almutairi H."/>
            <person name="Urbaniak M.D."/>
            <person name="Bates M.D."/>
            <person name="Jariyapan N."/>
            <person name="Kwakye-Nuako G."/>
            <person name="Thomaz-Soccol V."/>
            <person name="Al-Salem W.S."/>
            <person name="Dillon R.J."/>
            <person name="Bates P.A."/>
            <person name="Gatherer D."/>
        </authorList>
    </citation>
    <scope>NUCLEOTIDE SEQUENCE [LARGE SCALE GENOMIC DNA]</scope>
</reference>
<keyword evidence="1" id="KW-0677">Repeat</keyword>
<proteinExistence type="predicted"/>
<dbReference type="Pfam" id="PF07719">
    <property type="entry name" value="TPR_2"/>
    <property type="match status" value="2"/>
</dbReference>
<feature type="repeat" description="TPR" evidence="3">
    <location>
        <begin position="614"/>
        <end position="647"/>
    </location>
</feature>
<dbReference type="RefSeq" id="XP_067176821.1">
    <property type="nucleotide sequence ID" value="XM_067321453.1"/>
</dbReference>
<feature type="repeat" description="TPR" evidence="3">
    <location>
        <begin position="717"/>
        <end position="750"/>
    </location>
</feature>
<gene>
    <name evidence="5" type="ORF">LSCM1_03922</name>
</gene>
<feature type="repeat" description="TPR" evidence="3">
    <location>
        <begin position="788"/>
        <end position="821"/>
    </location>
</feature>
<feature type="repeat" description="TPR" evidence="3">
    <location>
        <begin position="410"/>
        <end position="443"/>
    </location>
</feature>
<accession>A0A836KFV5</accession>
<keyword evidence="2 3" id="KW-0802">TPR repeat</keyword>
<comment type="caution">
    <text evidence="5">The sequence shown here is derived from an EMBL/GenBank/DDBJ whole genome shotgun (WGS) entry which is preliminary data.</text>
</comment>
<evidence type="ECO:0000313" key="6">
    <source>
        <dbReference type="Proteomes" id="UP000673552"/>
    </source>
</evidence>
<feature type="repeat" description="TPR" evidence="3">
    <location>
        <begin position="682"/>
        <end position="715"/>
    </location>
</feature>
<dbReference type="InterPro" id="IPR011990">
    <property type="entry name" value="TPR-like_helical_dom_sf"/>
</dbReference>
<evidence type="ECO:0000256" key="3">
    <source>
        <dbReference type="PROSITE-ProRule" id="PRU00339"/>
    </source>
</evidence>
<dbReference type="PANTHER" id="PTHR44858:SF1">
    <property type="entry name" value="UDP-N-ACETYLGLUCOSAMINE--PEPTIDE N-ACETYLGLUCOSAMINYLTRANSFERASE SPINDLY-RELATED"/>
    <property type="match status" value="1"/>
</dbReference>
<protein>
    <submittedName>
        <fullName evidence="5">Uncharacterized protein</fullName>
    </submittedName>
</protein>
<evidence type="ECO:0000313" key="5">
    <source>
        <dbReference type="EMBL" id="KAG5472521.1"/>
    </source>
</evidence>
<dbReference type="PROSITE" id="PS50293">
    <property type="entry name" value="TPR_REGION"/>
    <property type="match status" value="4"/>
</dbReference>
<feature type="repeat" description="TPR" evidence="3">
    <location>
        <begin position="444"/>
        <end position="477"/>
    </location>
</feature>
<evidence type="ECO:0000256" key="2">
    <source>
        <dbReference type="ARBA" id="ARBA00022803"/>
    </source>
</evidence>
<feature type="repeat" description="TPR" evidence="3">
    <location>
        <begin position="648"/>
        <end position="681"/>
    </location>
</feature>
<dbReference type="AlphaFoldDB" id="A0A836KFV5"/>
<dbReference type="PANTHER" id="PTHR44858">
    <property type="entry name" value="TETRATRICOPEPTIDE REPEAT PROTEIN 6"/>
    <property type="match status" value="1"/>
</dbReference>
<feature type="repeat" description="TPR" evidence="3">
    <location>
        <begin position="546"/>
        <end position="579"/>
    </location>
</feature>
<dbReference type="SMART" id="SM00028">
    <property type="entry name" value="TPR"/>
    <property type="match status" value="14"/>
</dbReference>